<dbReference type="EMBL" id="JBAFSM010000019">
    <property type="protein sequence ID" value="MEG3437776.1"/>
    <property type="molecule type" value="Genomic_DNA"/>
</dbReference>
<reference evidence="1 2" key="1">
    <citation type="submission" date="2024-01" db="EMBL/GenBank/DDBJ databases">
        <title>Genomic insights into the taxonomy and metabolism of the cyanobacterium Pannus brasiliensis CCIBt3594.</title>
        <authorList>
            <person name="Machado M."/>
            <person name="Botero N.B."/>
            <person name="Andreote A.P.D."/>
            <person name="Feitosa A.M.T."/>
            <person name="Popin R."/>
            <person name="Sivonen K."/>
            <person name="Fiore M.F."/>
        </authorList>
    </citation>
    <scope>NUCLEOTIDE SEQUENCE [LARGE SCALE GENOMIC DNA]</scope>
    <source>
        <strain evidence="1 2">CCIBt3594</strain>
    </source>
</reference>
<keyword evidence="2" id="KW-1185">Reference proteome</keyword>
<gene>
    <name evidence="1" type="ORF">V0288_11660</name>
</gene>
<organism evidence="1 2">
    <name type="scientific">Pannus brasiliensis CCIBt3594</name>
    <dbReference type="NCBI Taxonomy" id="1427578"/>
    <lineage>
        <taxon>Bacteria</taxon>
        <taxon>Bacillati</taxon>
        <taxon>Cyanobacteriota</taxon>
        <taxon>Cyanophyceae</taxon>
        <taxon>Oscillatoriophycideae</taxon>
        <taxon>Chroococcales</taxon>
        <taxon>Microcystaceae</taxon>
        <taxon>Pannus</taxon>
    </lineage>
</organism>
<dbReference type="Proteomes" id="UP001328733">
    <property type="component" value="Unassembled WGS sequence"/>
</dbReference>
<evidence type="ECO:0000313" key="2">
    <source>
        <dbReference type="Proteomes" id="UP001328733"/>
    </source>
</evidence>
<dbReference type="RefSeq" id="WP_332865258.1">
    <property type="nucleotide sequence ID" value="NZ_JBAFSM010000019.1"/>
</dbReference>
<protein>
    <submittedName>
        <fullName evidence="1">Uncharacterized protein</fullName>
    </submittedName>
</protein>
<name>A0AAW9QV22_9CHRO</name>
<evidence type="ECO:0000313" key="1">
    <source>
        <dbReference type="EMBL" id="MEG3437776.1"/>
    </source>
</evidence>
<sequence length="220" mass="23736">MNFRKKSFTSLGKRIFPLIISLFAFAFFLSFQEGASAIPAIDAPPTPEVVPNQALPPASSAESAVPETPIVLPKILEDARLYYERLVSEANSAIDDVSTQLASPVPDEKIIGERQDDLEHAADKLDDLAEKVTKYGKKLYGLGGGDLSRNLQAFRQTLDNAAQSIDRLADDTERAKEGASPLLKARIDRGIAAVKQSLQGSDRALEDLLSTVKAGIRSAA</sequence>
<dbReference type="AlphaFoldDB" id="A0AAW9QV22"/>
<proteinExistence type="predicted"/>
<comment type="caution">
    <text evidence="1">The sequence shown here is derived from an EMBL/GenBank/DDBJ whole genome shotgun (WGS) entry which is preliminary data.</text>
</comment>
<accession>A0AAW9QV22</accession>